<comment type="caution">
    <text evidence="1">The sequence shown here is derived from an EMBL/GenBank/DDBJ whole genome shotgun (WGS) entry which is preliminary data.</text>
</comment>
<dbReference type="AlphaFoldDB" id="A0A3M2SM73"/>
<keyword evidence="2" id="KW-1185">Reference proteome</keyword>
<reference evidence="1 2" key="1">
    <citation type="submission" date="2017-06" db="EMBL/GenBank/DDBJ databases">
        <title>Comparative genomic analysis of Ambrosia Fusariam Clade fungi.</title>
        <authorList>
            <person name="Stajich J.E."/>
            <person name="Carrillo J."/>
            <person name="Kijimoto T."/>
            <person name="Eskalen A."/>
            <person name="O'Donnell K."/>
            <person name="Kasson M."/>
        </authorList>
    </citation>
    <scope>NUCLEOTIDE SEQUENCE [LARGE SCALE GENOMIC DNA]</scope>
    <source>
        <strain evidence="1">UCR3666</strain>
    </source>
</reference>
<evidence type="ECO:0000313" key="2">
    <source>
        <dbReference type="Proteomes" id="UP000277212"/>
    </source>
</evidence>
<name>A0A3M2SM73_9HYPO</name>
<proteinExistence type="predicted"/>
<accession>A0A3M2SM73</accession>
<sequence>MHLWPFTLFPPKGGSKVPVPKDEKGKEGDLPWHSQIISYLQFKEVLLTEIRPEAAEWEQYRDPPNIGFFTQFSRLKLFLDAKLLKPNGRAQLVMEQADPGFRKIQMISEWADYCRNNMGYDQEPPVTSFPEEWRDESYFLNWMWLNVFFQLTSLDTETVERAAHIVMHTNYIQVWNSYGAKHNARIKGQEEEEAFWVAYEEHKANKKLEKERKRHEEMLLKEIRAQRRLDRERYYE</sequence>
<evidence type="ECO:0000313" key="1">
    <source>
        <dbReference type="EMBL" id="RMJ18628.1"/>
    </source>
</evidence>
<gene>
    <name evidence="1" type="ORF">CDV36_001739</name>
</gene>
<protein>
    <submittedName>
        <fullName evidence="1">Uncharacterized protein</fullName>
    </submittedName>
</protein>
<dbReference type="OrthoDB" id="5066297at2759"/>
<dbReference type="Proteomes" id="UP000277212">
    <property type="component" value="Unassembled WGS sequence"/>
</dbReference>
<dbReference type="EMBL" id="NKUJ01000017">
    <property type="protein sequence ID" value="RMJ18628.1"/>
    <property type="molecule type" value="Genomic_DNA"/>
</dbReference>
<organism evidence="1 2">
    <name type="scientific">Fusarium kuroshium</name>
    <dbReference type="NCBI Taxonomy" id="2010991"/>
    <lineage>
        <taxon>Eukaryota</taxon>
        <taxon>Fungi</taxon>
        <taxon>Dikarya</taxon>
        <taxon>Ascomycota</taxon>
        <taxon>Pezizomycotina</taxon>
        <taxon>Sordariomycetes</taxon>
        <taxon>Hypocreomycetidae</taxon>
        <taxon>Hypocreales</taxon>
        <taxon>Nectriaceae</taxon>
        <taxon>Fusarium</taxon>
        <taxon>Fusarium solani species complex</taxon>
    </lineage>
</organism>